<evidence type="ECO:0008006" key="4">
    <source>
        <dbReference type="Google" id="ProtNLM"/>
    </source>
</evidence>
<dbReference type="AlphaFoldDB" id="A0A081NAA8"/>
<accession>A0A081NAA8</accession>
<sequence length="477" mass="52075">MSDPLSPDNRTSHSQGLPDSFVVSDSQDTGSAANPELHNRFKARFGLHSVEKHEPEMRLSLKPYQGKISRFQQAIGKRLLRTFGKAKALMTPSRIADPQPVPEWKQARFPASEWKEQLYDNQVDMFVPDQSLLGNMADATEGFAHQEKAVLFNDGVPEPSDIAQLDRRHTCFLLGALAGYAASPLGKPLLQQIIRLYPGGFVGVSLNDPSLAERIVKVLVSSDRPVDQNGKDYYSFGNASGARWAGYIEKACHAFLLEQSANVARMKSELSEGGDHLEGLLRLLTSNKKSGCLIDRIDMSLAFNLLPPMPELKSPGSAFKQSDSQELFDVRGDDLKSELNKDLIICNIKQGIPVILGTRGDWQGKLNATSGTPTDHAVAVLGPASIVREGKKVEGFLTYDPYGEAFGSTDMPSTSGDATAVKSAGQAVRFCSYDDIYDNFARLTIARGGFVHDKAYLNQLAGGKPATSRPDDGWELV</sequence>
<proteinExistence type="predicted"/>
<protein>
    <recommendedName>
        <fullName evidence="4">Calpain catalytic domain-containing protein</fullName>
    </recommendedName>
</protein>
<organism evidence="2 3">
    <name type="scientific">Endozoicomonas montiporae</name>
    <dbReference type="NCBI Taxonomy" id="1027273"/>
    <lineage>
        <taxon>Bacteria</taxon>
        <taxon>Pseudomonadati</taxon>
        <taxon>Pseudomonadota</taxon>
        <taxon>Gammaproteobacteria</taxon>
        <taxon>Oceanospirillales</taxon>
        <taxon>Endozoicomonadaceae</taxon>
        <taxon>Endozoicomonas</taxon>
    </lineage>
</organism>
<feature type="compositionally biased region" description="Polar residues" evidence="1">
    <location>
        <begin position="8"/>
        <end position="32"/>
    </location>
</feature>
<dbReference type="EMBL" id="JOKG01000001">
    <property type="protein sequence ID" value="KEQ15381.1"/>
    <property type="molecule type" value="Genomic_DNA"/>
</dbReference>
<evidence type="ECO:0000313" key="3">
    <source>
        <dbReference type="Proteomes" id="UP000028006"/>
    </source>
</evidence>
<name>A0A081NAA8_9GAMM</name>
<reference evidence="2 3" key="1">
    <citation type="submission" date="2014-06" db="EMBL/GenBank/DDBJ databases">
        <title>Whole Genome Sequences of Three Symbiotic Endozoicomonas Bacteria.</title>
        <authorList>
            <person name="Neave M.J."/>
            <person name="Apprill A."/>
            <person name="Voolstra C.R."/>
        </authorList>
    </citation>
    <scope>NUCLEOTIDE SEQUENCE [LARGE SCALE GENOMIC DNA]</scope>
    <source>
        <strain evidence="2 3">LMG 24815</strain>
    </source>
</reference>
<evidence type="ECO:0000256" key="1">
    <source>
        <dbReference type="SAM" id="MobiDB-lite"/>
    </source>
</evidence>
<dbReference type="Proteomes" id="UP000028006">
    <property type="component" value="Unassembled WGS sequence"/>
</dbReference>
<evidence type="ECO:0000313" key="2">
    <source>
        <dbReference type="EMBL" id="KEQ15381.1"/>
    </source>
</evidence>
<dbReference type="RefSeq" id="WP_034872625.1">
    <property type="nucleotide sequence ID" value="NZ_JOKG01000001.1"/>
</dbReference>
<comment type="caution">
    <text evidence="2">The sequence shown here is derived from an EMBL/GenBank/DDBJ whole genome shotgun (WGS) entry which is preliminary data.</text>
</comment>
<feature type="region of interest" description="Disordered" evidence="1">
    <location>
        <begin position="1"/>
        <end position="37"/>
    </location>
</feature>
<gene>
    <name evidence="2" type="ORF">GZ77_01660</name>
</gene>
<keyword evidence="3" id="KW-1185">Reference proteome</keyword>